<keyword evidence="2" id="KW-0969">Cilium</keyword>
<dbReference type="STRING" id="287098.SAMN05421665_2867"/>
<proteinExistence type="predicted"/>
<feature type="domain" description="Flagellin C-terminal" evidence="1">
    <location>
        <begin position="260"/>
        <end position="334"/>
    </location>
</feature>
<gene>
    <name evidence="2" type="ORF">SAMN05421665_2867</name>
</gene>
<dbReference type="Proteomes" id="UP000186997">
    <property type="component" value="Unassembled WGS sequence"/>
</dbReference>
<dbReference type="RefSeq" id="WP_242654450.1">
    <property type="nucleotide sequence ID" value="NZ_FTPR01000002.1"/>
</dbReference>
<evidence type="ECO:0000259" key="1">
    <source>
        <dbReference type="Pfam" id="PF00700"/>
    </source>
</evidence>
<organism evidence="2 3">
    <name type="scientific">Yoonia rosea</name>
    <dbReference type="NCBI Taxonomy" id="287098"/>
    <lineage>
        <taxon>Bacteria</taxon>
        <taxon>Pseudomonadati</taxon>
        <taxon>Pseudomonadota</taxon>
        <taxon>Alphaproteobacteria</taxon>
        <taxon>Rhodobacterales</taxon>
        <taxon>Paracoccaceae</taxon>
        <taxon>Yoonia</taxon>
    </lineage>
</organism>
<keyword evidence="2" id="KW-0966">Cell projection</keyword>
<keyword evidence="3" id="KW-1185">Reference proteome</keyword>
<evidence type="ECO:0000313" key="3">
    <source>
        <dbReference type="Proteomes" id="UP000186997"/>
    </source>
</evidence>
<dbReference type="SUPFAM" id="SSF64518">
    <property type="entry name" value="Phase 1 flagellin"/>
    <property type="match status" value="1"/>
</dbReference>
<evidence type="ECO:0000313" key="2">
    <source>
        <dbReference type="EMBL" id="SIT89075.1"/>
    </source>
</evidence>
<dbReference type="Pfam" id="PF00700">
    <property type="entry name" value="Flagellin_C"/>
    <property type="match status" value="1"/>
</dbReference>
<accession>A0A1R3XCY6</accession>
<dbReference type="AlphaFoldDB" id="A0A1R3XCY6"/>
<sequence>MSVVSVGDMARQFTSLRNGNAIKTELAELVDSLSSGKVADLTKSLDGETARFSGIRYSLTQLDGYGQIASETLQTLANMQIILGKVDSARGATAERLLLVNDTSTSAQIDEAAMASRSAFEDMVLALNTQVANRALMGGTRVDTAPLASGTEMLAQLTVAIGGAVDQATISATVDTWFDDPAGGFATLGYQGDTGALLERRVADNRTVALDARADDPAIRDVLKGAALAALANDLPGLSRETKSSLLQEAAARLYGSASDLVAVQARVGFAEAGVERALAETNAQQTTLKLAENNLALADPFETASRIQATQVQLETFFSLTARMSQLSLLRYI</sequence>
<name>A0A1R3XCY6_9RHOB</name>
<dbReference type="InterPro" id="IPR046358">
    <property type="entry name" value="Flagellin_C"/>
</dbReference>
<keyword evidence="2" id="KW-0282">Flagellum</keyword>
<protein>
    <submittedName>
        <fullName evidence="2">Flagellar hook-associated protein 3 FlgL</fullName>
    </submittedName>
</protein>
<dbReference type="EMBL" id="FTPR01000002">
    <property type="protein sequence ID" value="SIT89075.1"/>
    <property type="molecule type" value="Genomic_DNA"/>
</dbReference>
<reference evidence="3" key="1">
    <citation type="submission" date="2017-01" db="EMBL/GenBank/DDBJ databases">
        <authorList>
            <person name="Varghese N."/>
            <person name="Submissions S."/>
        </authorList>
    </citation>
    <scope>NUCLEOTIDE SEQUENCE [LARGE SCALE GENOMIC DNA]</scope>
    <source>
        <strain evidence="3">DSM 29591</strain>
    </source>
</reference>